<gene>
    <name evidence="2" type="ORF">BD410DRAFT_796920</name>
</gene>
<keyword evidence="3" id="KW-1185">Reference proteome</keyword>
<feature type="compositionally biased region" description="Low complexity" evidence="1">
    <location>
        <begin position="10"/>
        <end position="21"/>
    </location>
</feature>
<dbReference type="VEuPathDB" id="FungiDB:BD410DRAFT_796920"/>
<accession>A0A4Y7PID6</accession>
<dbReference type="Proteomes" id="UP000294933">
    <property type="component" value="Unassembled WGS sequence"/>
</dbReference>
<dbReference type="OrthoDB" id="3323522at2759"/>
<dbReference type="AlphaFoldDB" id="A0A4Y7PID6"/>
<reference evidence="2 3" key="1">
    <citation type="submission" date="2018-06" db="EMBL/GenBank/DDBJ databases">
        <title>A transcriptomic atlas of mushroom development highlights an independent origin of complex multicellularity.</title>
        <authorList>
            <consortium name="DOE Joint Genome Institute"/>
            <person name="Krizsan K."/>
            <person name="Almasi E."/>
            <person name="Merenyi Z."/>
            <person name="Sahu N."/>
            <person name="Viragh M."/>
            <person name="Koszo T."/>
            <person name="Mondo S."/>
            <person name="Kiss B."/>
            <person name="Balint B."/>
            <person name="Kues U."/>
            <person name="Barry K."/>
            <person name="Hegedus J.C."/>
            <person name="Henrissat B."/>
            <person name="Johnson J."/>
            <person name="Lipzen A."/>
            <person name="Ohm R."/>
            <person name="Nagy I."/>
            <person name="Pangilinan J."/>
            <person name="Yan J."/>
            <person name="Xiong Y."/>
            <person name="Grigoriev I.V."/>
            <person name="Hibbett D.S."/>
            <person name="Nagy L.G."/>
        </authorList>
    </citation>
    <scope>NUCLEOTIDE SEQUENCE [LARGE SCALE GENOMIC DNA]</scope>
    <source>
        <strain evidence="2 3">SZMC22713</strain>
    </source>
</reference>
<protein>
    <submittedName>
        <fullName evidence="2">Uncharacterized protein</fullName>
    </submittedName>
</protein>
<evidence type="ECO:0000313" key="2">
    <source>
        <dbReference type="EMBL" id="TDL14808.1"/>
    </source>
</evidence>
<evidence type="ECO:0000256" key="1">
    <source>
        <dbReference type="SAM" id="MobiDB-lite"/>
    </source>
</evidence>
<feature type="compositionally biased region" description="Polar residues" evidence="1">
    <location>
        <begin position="22"/>
        <end position="33"/>
    </location>
</feature>
<proteinExistence type="predicted"/>
<name>A0A4Y7PID6_9AGAM</name>
<feature type="region of interest" description="Disordered" evidence="1">
    <location>
        <begin position="1"/>
        <end position="33"/>
    </location>
</feature>
<evidence type="ECO:0000313" key="3">
    <source>
        <dbReference type="Proteomes" id="UP000294933"/>
    </source>
</evidence>
<dbReference type="EMBL" id="ML170306">
    <property type="protein sequence ID" value="TDL14808.1"/>
    <property type="molecule type" value="Genomic_DNA"/>
</dbReference>
<organism evidence="2 3">
    <name type="scientific">Rickenella mellea</name>
    <dbReference type="NCBI Taxonomy" id="50990"/>
    <lineage>
        <taxon>Eukaryota</taxon>
        <taxon>Fungi</taxon>
        <taxon>Dikarya</taxon>
        <taxon>Basidiomycota</taxon>
        <taxon>Agaricomycotina</taxon>
        <taxon>Agaricomycetes</taxon>
        <taxon>Hymenochaetales</taxon>
        <taxon>Rickenellaceae</taxon>
        <taxon>Rickenella</taxon>
    </lineage>
</organism>
<sequence>MSKLSKTIANTPQDPTTNTTPSRNQSQKCDNCGGQSPNLTARFKLTHPYTELICRSCREDGRRKCPPHMTIEECLAPFRKRNPAPAAERTTASDMLFDHENMLSSNNTEMSEAGGGGNGSIQTANVLSSSQTTLSAGYGYGEATPGGQKANDTGTASGNIIATTSVASTANRFNSLNTNSSISNETAVDSKN</sequence>